<sequence length="342" mass="39253">MPCPSQTSGFNVPNYVSSDLGWGEHVTDTAGKAWRALHFVMRVLRKGSDKSKEIAYKSLVRPVTVYGAACWDPYRLEHIKTLEKIKKRALKYCRKNSPLKWDTLTDMRTRIRLCALFKTYTEAVRFLVQTRRRQVIGLQTQLLKTCPERSPLLVTNFCSNRGFVFQFRVFDCMQSSRLGVASNFLDKISNTSLSLISQAHLCEKGKFLLVVNCSVFLAFLLLDLSEYSENSFLVLSRDISLLVPRVGSVCPLMSVDIEEKLDRCRLEFPGSSVVERWYVKPKVPEHGVIDLHEEDEWEDQRDVGETSLMDKFLEAEQAIGLNLEVIDDDDEHPLITFDNHFT</sequence>
<proteinExistence type="predicted"/>
<organism evidence="1 2">
    <name type="scientific">Periplaneta americana</name>
    <name type="common">American cockroach</name>
    <name type="synonym">Blatta americana</name>
    <dbReference type="NCBI Taxonomy" id="6978"/>
    <lineage>
        <taxon>Eukaryota</taxon>
        <taxon>Metazoa</taxon>
        <taxon>Ecdysozoa</taxon>
        <taxon>Arthropoda</taxon>
        <taxon>Hexapoda</taxon>
        <taxon>Insecta</taxon>
        <taxon>Pterygota</taxon>
        <taxon>Neoptera</taxon>
        <taxon>Polyneoptera</taxon>
        <taxon>Dictyoptera</taxon>
        <taxon>Blattodea</taxon>
        <taxon>Blattoidea</taxon>
        <taxon>Blattidae</taxon>
        <taxon>Blattinae</taxon>
        <taxon>Periplaneta</taxon>
    </lineage>
</organism>
<evidence type="ECO:0000313" key="1">
    <source>
        <dbReference type="EMBL" id="KAJ4442206.1"/>
    </source>
</evidence>
<accession>A0ABQ8T7Z5</accession>
<reference evidence="1 2" key="1">
    <citation type="journal article" date="2022" name="Allergy">
        <title>Genome assembly and annotation of Periplaneta americana reveal a comprehensive cockroach allergen profile.</title>
        <authorList>
            <person name="Wang L."/>
            <person name="Xiong Q."/>
            <person name="Saelim N."/>
            <person name="Wang L."/>
            <person name="Nong W."/>
            <person name="Wan A.T."/>
            <person name="Shi M."/>
            <person name="Liu X."/>
            <person name="Cao Q."/>
            <person name="Hui J.H.L."/>
            <person name="Sookrung N."/>
            <person name="Leung T.F."/>
            <person name="Tungtrongchitr A."/>
            <person name="Tsui S.K.W."/>
        </authorList>
    </citation>
    <scope>NUCLEOTIDE SEQUENCE [LARGE SCALE GENOMIC DNA]</scope>
    <source>
        <strain evidence="1">PWHHKU_190912</strain>
    </source>
</reference>
<name>A0ABQ8T7Z5_PERAM</name>
<dbReference type="Proteomes" id="UP001148838">
    <property type="component" value="Unassembled WGS sequence"/>
</dbReference>
<comment type="caution">
    <text evidence="1">The sequence shown here is derived from an EMBL/GenBank/DDBJ whole genome shotgun (WGS) entry which is preliminary data.</text>
</comment>
<dbReference type="EMBL" id="JAJSOF020000015">
    <property type="protein sequence ID" value="KAJ4442206.1"/>
    <property type="molecule type" value="Genomic_DNA"/>
</dbReference>
<protein>
    <submittedName>
        <fullName evidence="1">Uncharacterized protein</fullName>
    </submittedName>
</protein>
<keyword evidence="2" id="KW-1185">Reference proteome</keyword>
<evidence type="ECO:0000313" key="2">
    <source>
        <dbReference type="Proteomes" id="UP001148838"/>
    </source>
</evidence>
<gene>
    <name evidence="1" type="ORF">ANN_12072</name>
</gene>